<dbReference type="PROSITE" id="PS51257">
    <property type="entry name" value="PROKAR_LIPOPROTEIN"/>
    <property type="match status" value="1"/>
</dbReference>
<name>A0AA90Q1E5_9HELI</name>
<dbReference type="EMBL" id="JAUPEV010000001">
    <property type="protein sequence ID" value="MDO7252526.1"/>
    <property type="molecule type" value="Genomic_DNA"/>
</dbReference>
<evidence type="ECO:0000313" key="3">
    <source>
        <dbReference type="Proteomes" id="UP001177258"/>
    </source>
</evidence>
<dbReference type="EMBL" id="JAUYZK010000001">
    <property type="protein sequence ID" value="MDP2538393.1"/>
    <property type="molecule type" value="Genomic_DNA"/>
</dbReference>
<reference evidence="1" key="2">
    <citation type="submission" date="2023-07" db="EMBL/GenBank/DDBJ databases">
        <authorList>
            <person name="Aydin F."/>
            <person name="Tarhane S."/>
            <person name="Saticioglu I.B."/>
            <person name="Karakaya E."/>
            <person name="Abay S."/>
            <person name="Guran O."/>
            <person name="Bozkurt E."/>
            <person name="Uzum N."/>
            <person name="Olgun K."/>
            <person name="Jablonski D."/>
        </authorList>
    </citation>
    <scope>NUCLEOTIDE SEQUENCE</scope>
    <source>
        <strain evidence="1">Faydin-H75</strain>
    </source>
</reference>
<evidence type="ECO:0000313" key="4">
    <source>
        <dbReference type="Proteomes" id="UP001240777"/>
    </source>
</evidence>
<dbReference type="Proteomes" id="UP001177258">
    <property type="component" value="Unassembled WGS sequence"/>
</dbReference>
<evidence type="ECO:0000313" key="1">
    <source>
        <dbReference type="EMBL" id="MDO7252526.1"/>
    </source>
</evidence>
<protein>
    <recommendedName>
        <fullName evidence="5">Lipoprotein</fullName>
    </recommendedName>
</protein>
<gene>
    <name evidence="1" type="ORF">Q5I04_01145</name>
    <name evidence="2" type="ORF">Q5I06_01145</name>
</gene>
<sequence>MLNSRILLSLLAIIFLLACSDKQSSDEGEKELKDSVKLDFLNAKYMMSLSQASWEGIQLNRLENGRYSLVFSFITPYESKDCVLQGEGKQKEDEFYFFSKSNDLKVLLKRTDDGLAVGVDNKKIQNVCGKDHRAKGIYTISQ</sequence>
<dbReference type="AlphaFoldDB" id="A0AA90Q1E5"/>
<dbReference type="RefSeq" id="WP_305516366.1">
    <property type="nucleotide sequence ID" value="NZ_JAUPEV010000001.1"/>
</dbReference>
<reference evidence="1 3" key="3">
    <citation type="journal article" date="2024" name="Syst. Appl. Microbiol.">
        <title>Helicobacter cappadocius sp. nov., from lizards: The first psychrotrophic Helicobacter species.</title>
        <authorList>
            <person name="Aydin F."/>
            <person name="Tarhane S."/>
            <person name="Karakaya E."/>
            <person name="Abay S."/>
            <person name="Kayman T."/>
            <person name="Guran O."/>
            <person name="Bozkurt E."/>
            <person name="Uzum N."/>
            <person name="Avci A."/>
            <person name="Olgun K."/>
            <person name="Jablonski D."/>
            <person name="Guran C."/>
            <person name="Burcin Saticioglu I."/>
        </authorList>
    </citation>
    <scope>NUCLEOTIDE SEQUENCE [LARGE SCALE GENOMIC DNA]</scope>
    <source>
        <strain evidence="1">Faydin-H75</strain>
        <strain evidence="3">faydin-H76</strain>
    </source>
</reference>
<evidence type="ECO:0008006" key="5">
    <source>
        <dbReference type="Google" id="ProtNLM"/>
    </source>
</evidence>
<proteinExistence type="predicted"/>
<accession>A0AA90Q1E5</accession>
<dbReference type="Proteomes" id="UP001240777">
    <property type="component" value="Unassembled WGS sequence"/>
</dbReference>
<evidence type="ECO:0000313" key="2">
    <source>
        <dbReference type="EMBL" id="MDP2538393.1"/>
    </source>
</evidence>
<keyword evidence="4" id="KW-1185">Reference proteome</keyword>
<organism evidence="2 3">
    <name type="scientific">Helicobacter cappadocius</name>
    <dbReference type="NCBI Taxonomy" id="3063998"/>
    <lineage>
        <taxon>Bacteria</taxon>
        <taxon>Pseudomonadati</taxon>
        <taxon>Campylobacterota</taxon>
        <taxon>Epsilonproteobacteria</taxon>
        <taxon>Campylobacterales</taxon>
        <taxon>Helicobacteraceae</taxon>
        <taxon>Helicobacter</taxon>
    </lineage>
</organism>
<reference evidence="2 4" key="1">
    <citation type="submission" date="2023-07" db="EMBL/GenBank/DDBJ databases">
        <title>Unpublished Manusciprt.</title>
        <authorList>
            <person name="Aydin F."/>
            <person name="Tarhane S."/>
            <person name="Saticioglu I.B."/>
            <person name="Karakaya E."/>
            <person name="Abay S."/>
            <person name="Guran O."/>
            <person name="Bozkurt E."/>
            <person name="Uzum N."/>
            <person name="Olgun K."/>
            <person name="Jablonski D."/>
        </authorList>
    </citation>
    <scope>NUCLEOTIDE SEQUENCE</scope>
    <source>
        <strain evidence="4">faydin-H75</strain>
        <strain evidence="2">Faydin-H76</strain>
    </source>
</reference>
<comment type="caution">
    <text evidence="2">The sequence shown here is derived from an EMBL/GenBank/DDBJ whole genome shotgun (WGS) entry which is preliminary data.</text>
</comment>